<feature type="transmembrane region" description="Helical" evidence="8">
    <location>
        <begin position="112"/>
        <end position="131"/>
    </location>
</feature>
<evidence type="ECO:0000256" key="7">
    <source>
        <dbReference type="SAM" id="MobiDB-lite"/>
    </source>
</evidence>
<feature type="transmembrane region" description="Helical" evidence="8">
    <location>
        <begin position="424"/>
        <end position="447"/>
    </location>
</feature>
<accession>A0A1H0GMD5</accession>
<feature type="transmembrane region" description="Helical" evidence="8">
    <location>
        <begin position="1111"/>
        <end position="1134"/>
    </location>
</feature>
<evidence type="ECO:0000313" key="10">
    <source>
        <dbReference type="EMBL" id="SDO08050.1"/>
    </source>
</evidence>
<feature type="transmembrane region" description="Helical" evidence="8">
    <location>
        <begin position="504"/>
        <end position="526"/>
    </location>
</feature>
<evidence type="ECO:0000256" key="8">
    <source>
        <dbReference type="SAM" id="Phobius"/>
    </source>
</evidence>
<protein>
    <submittedName>
        <fullName evidence="10">FtsX-like permease family protein</fullName>
    </submittedName>
</protein>
<dbReference type="InterPro" id="IPR050250">
    <property type="entry name" value="Macrolide_Exporter_MacB"/>
</dbReference>
<dbReference type="GO" id="GO:0022857">
    <property type="term" value="F:transmembrane transporter activity"/>
    <property type="evidence" value="ECO:0007669"/>
    <property type="project" value="TreeGrafter"/>
</dbReference>
<evidence type="ECO:0000256" key="2">
    <source>
        <dbReference type="ARBA" id="ARBA00022475"/>
    </source>
</evidence>
<reference evidence="10 11" key="1">
    <citation type="submission" date="2016-10" db="EMBL/GenBank/DDBJ databases">
        <authorList>
            <person name="de Groot N.N."/>
        </authorList>
    </citation>
    <scope>NUCLEOTIDE SEQUENCE [LARGE SCALE GENOMIC DNA]</scope>
    <source>
        <strain evidence="10 11">CGMCC 4.2022</strain>
    </source>
</reference>
<organism evidence="10 11">
    <name type="scientific">Actinacidiphila guanduensis</name>
    <dbReference type="NCBI Taxonomy" id="310781"/>
    <lineage>
        <taxon>Bacteria</taxon>
        <taxon>Bacillati</taxon>
        <taxon>Actinomycetota</taxon>
        <taxon>Actinomycetes</taxon>
        <taxon>Kitasatosporales</taxon>
        <taxon>Streptomycetaceae</taxon>
        <taxon>Actinacidiphila</taxon>
    </lineage>
</organism>
<keyword evidence="2" id="KW-1003">Cell membrane</keyword>
<evidence type="ECO:0000256" key="6">
    <source>
        <dbReference type="ARBA" id="ARBA00038076"/>
    </source>
</evidence>
<evidence type="ECO:0000256" key="1">
    <source>
        <dbReference type="ARBA" id="ARBA00004651"/>
    </source>
</evidence>
<feature type="transmembrane region" description="Helical" evidence="8">
    <location>
        <begin position="1003"/>
        <end position="1029"/>
    </location>
</feature>
<dbReference type="PANTHER" id="PTHR30572:SF4">
    <property type="entry name" value="ABC TRANSPORTER PERMEASE YTRF"/>
    <property type="match status" value="1"/>
</dbReference>
<dbReference type="AlphaFoldDB" id="A0A1H0GMD5"/>
<dbReference type="Proteomes" id="UP000199341">
    <property type="component" value="Unassembled WGS sequence"/>
</dbReference>
<dbReference type="InterPro" id="IPR003838">
    <property type="entry name" value="ABC3_permease_C"/>
</dbReference>
<dbReference type="Pfam" id="PF02687">
    <property type="entry name" value="FtsX"/>
    <property type="match status" value="1"/>
</dbReference>
<dbReference type="STRING" id="310781.SAMN05216259_107184"/>
<keyword evidence="11" id="KW-1185">Reference proteome</keyword>
<sequence length="1148" mass="113493">MSDPTGRERAGSAGHGDSTPGPGSSSPGEPSGTGTAAGVPPSGTDGRERGPGVPGDGSAPNPPGTSDGSAVPGGGSAPSPPGASDSSATPAGARIRPVRLSWVRVRLRTARGAAFAVFALVLVTAFLAAAMPRAVDRYQDSALRQMVHAAQPQSRGINLAAGYTPQPGSAGTDPLGPAAVDRVERTLLRLVGPPARIDASTAVYGVRSAKESTVLDQGIPRLSPHPPAASVVAQAGLEQQVRVVAGRLPAAVPPGRNPATVEAAVTVRTARVLHLKVGQTVHLGMQTAVAGSFRVSGILAPRQPGSLYWHEDDDLLAPVRTTPPTAPGGDPYFYWHFTLLVDRTAADVIPRLGQGNDLYWHNPLADGSLTAHDVPALQKEITALQSGPLAARLQSDSGTAVHADSGIGPVLTDFAAQRSASSPLVLVAAVGVGTAALAVLLMAGGLAAERRRGEVALLRSRGGSLRGIALRLAGETAAAAVPGGALGTLLALLLLPTERWELPLLLGALATAAGVLALPLRAAGAVRKPRPAAREDVATARPSRRRLVAELTVLVLVAGAVAALRQRGGGGAGADGTTGGWGDDPFVAAAPVLVAVAAAIVLLRLYPLPLRLLARPTARLSGAVTHLGLARAGRSPATGQLPLLAMLVALTVASFGGSVLAGVDHGRDRAAVATVGADARVDATQTLAPQLPGQIRKVPGVGVTATVRVEPSSAGTFFAVPYSVVIVDPASYVKLTAAIGLPGFPAGALTGEPADKGAGSGSGSEASAGSSGGAAPGSGPSSGAGSSGGAAPGSGPSSGSGNSAASSASSGNVPGAGAGDGNGAGAGSSSPAPSTGSASGTSSASGGGSGSGSGSGESSAASSGSGSGDSSGAGSDASTVLPAVLSPQLAAQLGNRTTSVSTGFGPVTIRTAAVVSTTPAVPGDQFVILSAARLAALHPSAAAYPQTTAPTTVLAMNAPGRRIDGAALRAAVRDSTTSATVLLLTQQRAALADTPLQHGARRIYLAAVVAGALYSALAMLLSLLQAAPGRKTLLARLRTMGMTRRQSRRLVLLEMLPQALLAAVGGALVGLAVIPLLGPGIDLRALAFGTGPRDLAPVDFGLGLRADPWSLVLPSAALLVLACAVLLTQAWLTARRQESTELRAGDQA</sequence>
<proteinExistence type="inferred from homology"/>
<dbReference type="PANTHER" id="PTHR30572">
    <property type="entry name" value="MEMBRANE COMPONENT OF TRANSPORTER-RELATED"/>
    <property type="match status" value="1"/>
</dbReference>
<feature type="compositionally biased region" description="Gly residues" evidence="7">
    <location>
        <begin position="845"/>
        <end position="855"/>
    </location>
</feature>
<feature type="transmembrane region" description="Helical" evidence="8">
    <location>
        <begin position="1050"/>
        <end position="1074"/>
    </location>
</feature>
<gene>
    <name evidence="10" type="ORF">SAMN05216259_107184</name>
</gene>
<feature type="region of interest" description="Disordered" evidence="7">
    <location>
        <begin position="752"/>
        <end position="878"/>
    </location>
</feature>
<feature type="transmembrane region" description="Helical" evidence="8">
    <location>
        <begin position="586"/>
        <end position="606"/>
    </location>
</feature>
<feature type="transmembrane region" description="Helical" evidence="8">
    <location>
        <begin position="468"/>
        <end position="492"/>
    </location>
</feature>
<comment type="subcellular location">
    <subcellularLocation>
        <location evidence="1">Cell membrane</location>
        <topology evidence="1">Multi-pass membrane protein</topology>
    </subcellularLocation>
</comment>
<feature type="compositionally biased region" description="Low complexity" evidence="7">
    <location>
        <begin position="827"/>
        <end position="844"/>
    </location>
</feature>
<comment type="similarity">
    <text evidence="6">Belongs to the ABC-4 integral membrane protein family.</text>
</comment>
<feature type="compositionally biased region" description="Gly residues" evidence="7">
    <location>
        <begin position="770"/>
        <end position="798"/>
    </location>
</feature>
<evidence type="ECO:0000256" key="4">
    <source>
        <dbReference type="ARBA" id="ARBA00022989"/>
    </source>
</evidence>
<feature type="compositionally biased region" description="Gly residues" evidence="7">
    <location>
        <begin position="814"/>
        <end position="826"/>
    </location>
</feature>
<name>A0A1H0GMD5_9ACTN</name>
<evidence type="ECO:0000313" key="11">
    <source>
        <dbReference type="Proteomes" id="UP000199341"/>
    </source>
</evidence>
<feature type="compositionally biased region" description="Low complexity" evidence="7">
    <location>
        <begin position="799"/>
        <end position="813"/>
    </location>
</feature>
<feature type="transmembrane region" description="Helical" evidence="8">
    <location>
        <begin position="641"/>
        <end position="663"/>
    </location>
</feature>
<evidence type="ECO:0000256" key="5">
    <source>
        <dbReference type="ARBA" id="ARBA00023136"/>
    </source>
</evidence>
<feature type="compositionally biased region" description="Low complexity" evidence="7">
    <location>
        <begin position="82"/>
        <end position="91"/>
    </location>
</feature>
<feature type="compositionally biased region" description="Low complexity" evidence="7">
    <location>
        <begin position="18"/>
        <end position="34"/>
    </location>
</feature>
<evidence type="ECO:0000259" key="9">
    <source>
        <dbReference type="Pfam" id="PF02687"/>
    </source>
</evidence>
<dbReference type="EMBL" id="FNIE01000007">
    <property type="protein sequence ID" value="SDO08050.1"/>
    <property type="molecule type" value="Genomic_DNA"/>
</dbReference>
<feature type="transmembrane region" description="Helical" evidence="8">
    <location>
        <begin position="547"/>
        <end position="566"/>
    </location>
</feature>
<feature type="region of interest" description="Disordered" evidence="7">
    <location>
        <begin position="1"/>
        <end position="91"/>
    </location>
</feature>
<dbReference type="GO" id="GO:0005886">
    <property type="term" value="C:plasma membrane"/>
    <property type="evidence" value="ECO:0007669"/>
    <property type="project" value="UniProtKB-SubCell"/>
</dbReference>
<feature type="compositionally biased region" description="Basic and acidic residues" evidence="7">
    <location>
        <begin position="1"/>
        <end position="10"/>
    </location>
</feature>
<feature type="domain" description="ABC3 transporter permease C-terminal" evidence="9">
    <location>
        <begin position="1008"/>
        <end position="1134"/>
    </location>
</feature>
<keyword evidence="5 8" id="KW-0472">Membrane</keyword>
<keyword evidence="3 8" id="KW-0812">Transmembrane</keyword>
<evidence type="ECO:0000256" key="3">
    <source>
        <dbReference type="ARBA" id="ARBA00022692"/>
    </source>
</evidence>
<keyword evidence="4 8" id="KW-1133">Transmembrane helix</keyword>